<comment type="caution">
    <text evidence="1">The sequence shown here is derived from an EMBL/GenBank/DDBJ whole genome shotgun (WGS) entry which is preliminary data.</text>
</comment>
<protein>
    <submittedName>
        <fullName evidence="1">Uncharacterized protein</fullName>
    </submittedName>
</protein>
<name>A0A9Q0N5Z2_9DIPT</name>
<accession>A0A9Q0N5Z2</accession>
<dbReference type="Proteomes" id="UP001151699">
    <property type="component" value="Chromosome B"/>
</dbReference>
<gene>
    <name evidence="1" type="ORF">Bhyg_09133</name>
</gene>
<sequence>MDNIVQRKAKHVAAKIDDEWEKMYIDPDSDYGDSESELDPQ</sequence>
<evidence type="ECO:0000313" key="1">
    <source>
        <dbReference type="EMBL" id="KAJ6644167.1"/>
    </source>
</evidence>
<organism evidence="1 2">
    <name type="scientific">Pseudolycoriella hygida</name>
    <dbReference type="NCBI Taxonomy" id="35572"/>
    <lineage>
        <taxon>Eukaryota</taxon>
        <taxon>Metazoa</taxon>
        <taxon>Ecdysozoa</taxon>
        <taxon>Arthropoda</taxon>
        <taxon>Hexapoda</taxon>
        <taxon>Insecta</taxon>
        <taxon>Pterygota</taxon>
        <taxon>Neoptera</taxon>
        <taxon>Endopterygota</taxon>
        <taxon>Diptera</taxon>
        <taxon>Nematocera</taxon>
        <taxon>Sciaroidea</taxon>
        <taxon>Sciaridae</taxon>
        <taxon>Pseudolycoriella</taxon>
    </lineage>
</organism>
<keyword evidence="2" id="KW-1185">Reference proteome</keyword>
<dbReference type="EMBL" id="WJQU01000002">
    <property type="protein sequence ID" value="KAJ6644167.1"/>
    <property type="molecule type" value="Genomic_DNA"/>
</dbReference>
<evidence type="ECO:0000313" key="2">
    <source>
        <dbReference type="Proteomes" id="UP001151699"/>
    </source>
</evidence>
<proteinExistence type="predicted"/>
<dbReference type="AlphaFoldDB" id="A0A9Q0N5Z2"/>
<reference evidence="1" key="1">
    <citation type="submission" date="2022-07" db="EMBL/GenBank/DDBJ databases">
        <authorList>
            <person name="Trinca V."/>
            <person name="Uliana J.V.C."/>
            <person name="Torres T.T."/>
            <person name="Ward R.J."/>
            <person name="Monesi N."/>
        </authorList>
    </citation>
    <scope>NUCLEOTIDE SEQUENCE</scope>
    <source>
        <strain evidence="1">HSMRA1968</strain>
        <tissue evidence="1">Whole embryos</tissue>
    </source>
</reference>